<dbReference type="RefSeq" id="WP_163347356.1">
    <property type="nucleotide sequence ID" value="NZ_CP048409.1"/>
</dbReference>
<keyword evidence="2" id="KW-1185">Reference proteome</keyword>
<dbReference type="KEGG" id="drc:G0Q07_14455"/>
<evidence type="ECO:0000313" key="1">
    <source>
        <dbReference type="EMBL" id="QIA08846.1"/>
    </source>
</evidence>
<reference evidence="1 2" key="1">
    <citation type="submission" date="2020-02" db="EMBL/GenBank/DDBJ databases">
        <title>Genome sequencing for Draconibacterium sp. strain M1.</title>
        <authorList>
            <person name="Park S.-J."/>
        </authorList>
    </citation>
    <scope>NUCLEOTIDE SEQUENCE [LARGE SCALE GENOMIC DNA]</scope>
    <source>
        <strain evidence="1 2">M1</strain>
    </source>
</reference>
<dbReference type="Gene3D" id="2.120.10.30">
    <property type="entry name" value="TolB, C-terminal domain"/>
    <property type="match status" value="1"/>
</dbReference>
<gene>
    <name evidence="1" type="ORF">G0Q07_14455</name>
</gene>
<organism evidence="1 2">
    <name type="scientific">Draconibacterium halophilum</name>
    <dbReference type="NCBI Taxonomy" id="2706887"/>
    <lineage>
        <taxon>Bacteria</taxon>
        <taxon>Pseudomonadati</taxon>
        <taxon>Bacteroidota</taxon>
        <taxon>Bacteroidia</taxon>
        <taxon>Marinilabiliales</taxon>
        <taxon>Prolixibacteraceae</taxon>
        <taxon>Draconibacterium</taxon>
    </lineage>
</organism>
<name>A0A6C0RFT7_9BACT</name>
<dbReference type="Pfam" id="PF17170">
    <property type="entry name" value="DUF5128"/>
    <property type="match status" value="1"/>
</dbReference>
<accession>A0A6C0RFT7</accession>
<dbReference type="AlphaFoldDB" id="A0A6C0RFT7"/>
<dbReference type="Proteomes" id="UP000474630">
    <property type="component" value="Chromosome"/>
</dbReference>
<protein>
    <submittedName>
        <fullName evidence="1">6-bladed beta-propeller</fullName>
    </submittedName>
</protein>
<sequence length="324" mass="37543">MNPRTKYVILFVIIPLITFGQKTPISVKYPSDNIISIDIYNAYKNRKDYSLSLIAKSIEYIPLETTPECLIGDLSNAFITATDIFVYVYENICYRFNRQGKFINKIGRMGGGPGECMRTRDIAVDSINKWVYILDYDKIMKYDYNGEFIESLNPESGALGGIKILMIEPQLFIISGLGYEYQEPGKRNSFAIFSELQKKYISKIACEKEDKIPFCISIPSVYNFNQQSFVKDFWSDTIYRVQTPLKLETYATLKLGKFKYRETEDKSILSGKKDNSDNLILEVYRLAESEKFIFIRTNKGVFIYDKVKEETYCANCKLPLFRTI</sequence>
<evidence type="ECO:0000313" key="2">
    <source>
        <dbReference type="Proteomes" id="UP000474630"/>
    </source>
</evidence>
<proteinExistence type="predicted"/>
<dbReference type="SUPFAM" id="SSF63829">
    <property type="entry name" value="Calcium-dependent phosphotriesterase"/>
    <property type="match status" value="1"/>
</dbReference>
<dbReference type="InterPro" id="IPR011042">
    <property type="entry name" value="6-blade_b-propeller_TolB-like"/>
</dbReference>
<dbReference type="EMBL" id="CP048409">
    <property type="protein sequence ID" value="QIA08846.1"/>
    <property type="molecule type" value="Genomic_DNA"/>
</dbReference>